<dbReference type="InterPro" id="IPR006063">
    <property type="entry name" value="HisA_bact_arch"/>
</dbReference>
<proteinExistence type="inferred from homology"/>
<evidence type="ECO:0000256" key="12">
    <source>
        <dbReference type="HAMAP-Rule" id="MF_01014"/>
    </source>
</evidence>
<dbReference type="AlphaFoldDB" id="A0A366I0F2"/>
<comment type="caution">
    <text evidence="15">The sequence shown here is derived from an EMBL/GenBank/DDBJ whole genome shotgun (WGS) entry which is preliminary data.</text>
</comment>
<dbReference type="RefSeq" id="WP_113921637.1">
    <property type="nucleotide sequence ID" value="NZ_QNRX01000021.1"/>
</dbReference>
<dbReference type="InterPro" id="IPR013785">
    <property type="entry name" value="Aldolase_TIM"/>
</dbReference>
<dbReference type="GO" id="GO:0000105">
    <property type="term" value="P:L-histidine biosynthetic process"/>
    <property type="evidence" value="ECO:0007669"/>
    <property type="project" value="UniProtKB-UniRule"/>
</dbReference>
<dbReference type="HAMAP" id="MF_01014">
    <property type="entry name" value="HisA"/>
    <property type="match status" value="1"/>
</dbReference>
<dbReference type="InterPro" id="IPR044524">
    <property type="entry name" value="Isoase_HisA-like"/>
</dbReference>
<dbReference type="InterPro" id="IPR023016">
    <property type="entry name" value="HisA/PriA"/>
</dbReference>
<evidence type="ECO:0000256" key="4">
    <source>
        <dbReference type="ARBA" id="ARBA00009667"/>
    </source>
</evidence>
<evidence type="ECO:0000256" key="13">
    <source>
        <dbReference type="RuleBase" id="RU003657"/>
    </source>
</evidence>
<dbReference type="GO" id="GO:0005737">
    <property type="term" value="C:cytoplasm"/>
    <property type="evidence" value="ECO:0007669"/>
    <property type="project" value="UniProtKB-SubCell"/>
</dbReference>
<sequence length="240" mass="25956">MIVLPAIDIKGGKCVRLKQGIFDQETSYYDDPVFVAKMWEEKGAKYLHIVDLDGAFSGDQINVKIIEQIAKSVNIPIEVGGGIRTKEAIAKYIDIGASRVILGTKAVEDMNFVKEVCDLYPGKIAVSVDAKGDYVAVKGWVETSEVQALPFCEELVEAGVSTIVYTDISRDGMLSGPNLEMLKKLNETIDADFIASGGVANIQNIKDLINLDLYGAITGKALYEGALTMEEINAVLGSTL</sequence>
<dbReference type="GO" id="GO:0000162">
    <property type="term" value="P:L-tryptophan biosynthetic process"/>
    <property type="evidence" value="ECO:0007669"/>
    <property type="project" value="TreeGrafter"/>
</dbReference>
<evidence type="ECO:0000256" key="6">
    <source>
        <dbReference type="ARBA" id="ARBA00018464"/>
    </source>
</evidence>
<protein>
    <recommendedName>
        <fullName evidence="6 12">1-(5-phosphoribosyl)-5-[(5-phosphoribosylamino)methylideneamino] imidazole-4-carboxamide isomerase</fullName>
        <ecNumber evidence="5 12">5.3.1.16</ecNumber>
    </recommendedName>
    <alternativeName>
        <fullName evidence="11 12">Phosphoribosylformimino-5-aminoimidazole carboxamide ribotide isomerase</fullName>
    </alternativeName>
</protein>
<keyword evidence="8 12" id="KW-0028">Amino-acid biosynthesis</keyword>
<evidence type="ECO:0000256" key="5">
    <source>
        <dbReference type="ARBA" id="ARBA00012550"/>
    </source>
</evidence>
<dbReference type="EMBL" id="QNRX01000021">
    <property type="protein sequence ID" value="RBP58757.1"/>
    <property type="molecule type" value="Genomic_DNA"/>
</dbReference>
<name>A0A366I0F2_9FIRM</name>
<evidence type="ECO:0000256" key="8">
    <source>
        <dbReference type="ARBA" id="ARBA00022605"/>
    </source>
</evidence>
<dbReference type="Gene3D" id="3.20.20.70">
    <property type="entry name" value="Aldolase class I"/>
    <property type="match status" value="1"/>
</dbReference>
<evidence type="ECO:0000256" key="2">
    <source>
        <dbReference type="ARBA" id="ARBA00004496"/>
    </source>
</evidence>
<dbReference type="CDD" id="cd04732">
    <property type="entry name" value="HisA"/>
    <property type="match status" value="1"/>
</dbReference>
<dbReference type="FunFam" id="3.20.20.70:FF:000009">
    <property type="entry name" value="1-(5-phosphoribosyl)-5-[(5-phosphoribosylamino)methylideneamino] imidazole-4-carboxamide isomerase"/>
    <property type="match status" value="1"/>
</dbReference>
<evidence type="ECO:0000256" key="10">
    <source>
        <dbReference type="ARBA" id="ARBA00023235"/>
    </source>
</evidence>
<dbReference type="PANTHER" id="PTHR43090:SF2">
    <property type="entry name" value="1-(5-PHOSPHORIBOSYL)-5-[(5-PHOSPHORIBOSYLAMINO)METHYLIDENEAMINO] IMIDAZOLE-4-CARBOXAMIDE ISOMERASE"/>
    <property type="match status" value="1"/>
</dbReference>
<dbReference type="NCBIfam" id="TIGR00007">
    <property type="entry name" value="1-(5-phosphoribosyl)-5-[(5-phosphoribosylamino)methylideneamino]imidazole-4-carboxamide isomerase"/>
    <property type="match status" value="1"/>
</dbReference>
<evidence type="ECO:0000256" key="7">
    <source>
        <dbReference type="ARBA" id="ARBA00022490"/>
    </source>
</evidence>
<comment type="catalytic activity">
    <reaction evidence="1 12 14">
        <text>1-(5-phospho-beta-D-ribosyl)-5-[(5-phospho-beta-D-ribosylamino)methylideneamino]imidazole-4-carboxamide = 5-[(5-phospho-1-deoxy-D-ribulos-1-ylimino)methylamino]-1-(5-phospho-beta-D-ribosyl)imidazole-4-carboxamide</text>
        <dbReference type="Rhea" id="RHEA:15469"/>
        <dbReference type="ChEBI" id="CHEBI:58435"/>
        <dbReference type="ChEBI" id="CHEBI:58525"/>
        <dbReference type="EC" id="5.3.1.16"/>
    </reaction>
</comment>
<evidence type="ECO:0000256" key="11">
    <source>
        <dbReference type="ARBA" id="ARBA00030547"/>
    </source>
</evidence>
<evidence type="ECO:0000313" key="15">
    <source>
        <dbReference type="EMBL" id="RBP58757.1"/>
    </source>
</evidence>
<keyword evidence="16" id="KW-1185">Reference proteome</keyword>
<gene>
    <name evidence="12" type="primary">hisA</name>
    <name evidence="15" type="ORF">DES36_12140</name>
</gene>
<feature type="active site" description="Proton donor" evidence="12">
    <location>
        <position position="129"/>
    </location>
</feature>
<accession>A0A366I0F2</accession>
<evidence type="ECO:0000256" key="3">
    <source>
        <dbReference type="ARBA" id="ARBA00005133"/>
    </source>
</evidence>
<dbReference type="Pfam" id="PF00977">
    <property type="entry name" value="His_biosynth"/>
    <property type="match status" value="1"/>
</dbReference>
<dbReference type="Proteomes" id="UP000253490">
    <property type="component" value="Unassembled WGS sequence"/>
</dbReference>
<dbReference type="OrthoDB" id="9781903at2"/>
<dbReference type="EC" id="5.3.1.16" evidence="5 12"/>
<evidence type="ECO:0000313" key="16">
    <source>
        <dbReference type="Proteomes" id="UP000253490"/>
    </source>
</evidence>
<keyword evidence="10 12" id="KW-0413">Isomerase</keyword>
<dbReference type="UniPathway" id="UPA00031">
    <property type="reaction ID" value="UER00009"/>
</dbReference>
<evidence type="ECO:0000256" key="14">
    <source>
        <dbReference type="RuleBase" id="RU003658"/>
    </source>
</evidence>
<feature type="active site" description="Proton acceptor" evidence="12">
    <location>
        <position position="8"/>
    </location>
</feature>
<evidence type="ECO:0000256" key="9">
    <source>
        <dbReference type="ARBA" id="ARBA00023102"/>
    </source>
</evidence>
<organism evidence="15 16">
    <name type="scientific">Alkalibaculum bacchi</name>
    <dbReference type="NCBI Taxonomy" id="645887"/>
    <lineage>
        <taxon>Bacteria</taxon>
        <taxon>Bacillati</taxon>
        <taxon>Bacillota</taxon>
        <taxon>Clostridia</taxon>
        <taxon>Eubacteriales</taxon>
        <taxon>Eubacteriaceae</taxon>
        <taxon>Alkalibaculum</taxon>
    </lineage>
</organism>
<reference evidence="15 16" key="1">
    <citation type="submission" date="2018-06" db="EMBL/GenBank/DDBJ databases">
        <title>Genomic Encyclopedia of Type Strains, Phase IV (KMG-IV): sequencing the most valuable type-strain genomes for metagenomic binning, comparative biology and taxonomic classification.</title>
        <authorList>
            <person name="Goeker M."/>
        </authorList>
    </citation>
    <scope>NUCLEOTIDE SEQUENCE [LARGE SCALE GENOMIC DNA]</scope>
    <source>
        <strain evidence="15 16">DSM 22112</strain>
    </source>
</reference>
<dbReference type="InterPro" id="IPR006062">
    <property type="entry name" value="His_biosynth"/>
</dbReference>
<evidence type="ECO:0000256" key="1">
    <source>
        <dbReference type="ARBA" id="ARBA00000901"/>
    </source>
</evidence>
<dbReference type="GO" id="GO:0003949">
    <property type="term" value="F:1-(5-phosphoribosyl)-5-[(5-phosphoribosylamino)methylideneamino]imidazole-4-carboxamide isomerase activity"/>
    <property type="evidence" value="ECO:0007669"/>
    <property type="project" value="UniProtKB-UniRule"/>
</dbReference>
<keyword evidence="9 12" id="KW-0368">Histidine biosynthesis</keyword>
<comment type="pathway">
    <text evidence="3 12 14">Amino-acid biosynthesis; L-histidine biosynthesis; L-histidine from 5-phospho-alpha-D-ribose 1-diphosphate: step 4/9.</text>
</comment>
<dbReference type="InterPro" id="IPR011060">
    <property type="entry name" value="RibuloseP-bd_barrel"/>
</dbReference>
<comment type="subcellular location">
    <subcellularLocation>
        <location evidence="2 12 14">Cytoplasm</location>
    </subcellularLocation>
</comment>
<keyword evidence="7 12" id="KW-0963">Cytoplasm</keyword>
<dbReference type="PANTHER" id="PTHR43090">
    <property type="entry name" value="1-(5-PHOSPHORIBOSYL)-5-[(5-PHOSPHORIBOSYLAMINO)METHYLIDENEAMINO] IMIDAZOLE-4-CARBOXAMIDE ISOMERASE"/>
    <property type="match status" value="1"/>
</dbReference>
<dbReference type="SUPFAM" id="SSF51366">
    <property type="entry name" value="Ribulose-phoshate binding barrel"/>
    <property type="match status" value="1"/>
</dbReference>
<comment type="similarity">
    <text evidence="4 12 13">Belongs to the HisA/HisF family.</text>
</comment>